<dbReference type="InterPro" id="IPR051162">
    <property type="entry name" value="T4SS_component"/>
</dbReference>
<feature type="compositionally biased region" description="Low complexity" evidence="1">
    <location>
        <begin position="762"/>
        <end position="775"/>
    </location>
</feature>
<evidence type="ECO:0000259" key="2">
    <source>
        <dbReference type="Pfam" id="PF26449"/>
    </source>
</evidence>
<dbReference type="Proteomes" id="UP000265768">
    <property type="component" value="Unassembled WGS sequence"/>
</dbReference>
<dbReference type="OrthoDB" id="3258326at2"/>
<dbReference type="PANTHER" id="PTHR30121:SF6">
    <property type="entry name" value="SLR6007 PROTEIN"/>
    <property type="match status" value="1"/>
</dbReference>
<gene>
    <name evidence="3" type="ORF">D5H75_15660</name>
</gene>
<dbReference type="Gene3D" id="3.40.50.300">
    <property type="entry name" value="P-loop containing nucleotide triphosphate hydrolases"/>
    <property type="match status" value="2"/>
</dbReference>
<evidence type="ECO:0000313" key="4">
    <source>
        <dbReference type="Proteomes" id="UP000265768"/>
    </source>
</evidence>
<evidence type="ECO:0000313" key="3">
    <source>
        <dbReference type="EMBL" id="RJL31894.1"/>
    </source>
</evidence>
<dbReference type="CDD" id="cd01127">
    <property type="entry name" value="TrwB_TraG_TraD_VirD4"/>
    <property type="match status" value="1"/>
</dbReference>
<name>A0A3A4AWZ1_9ACTN</name>
<feature type="compositionally biased region" description="Basic and acidic residues" evidence="1">
    <location>
        <begin position="237"/>
        <end position="249"/>
    </location>
</feature>
<protein>
    <submittedName>
        <fullName evidence="3">Type IV secretory system conjugative DNA transfer family protein</fullName>
    </submittedName>
</protein>
<accession>A0A3A4AWZ1</accession>
<proteinExistence type="predicted"/>
<dbReference type="InterPro" id="IPR027417">
    <property type="entry name" value="P-loop_NTPase"/>
</dbReference>
<dbReference type="EMBL" id="QZEY01000005">
    <property type="protein sequence ID" value="RJL31894.1"/>
    <property type="molecule type" value="Genomic_DNA"/>
</dbReference>
<feature type="region of interest" description="Disordered" evidence="1">
    <location>
        <begin position="762"/>
        <end position="804"/>
    </location>
</feature>
<evidence type="ECO:0000256" key="1">
    <source>
        <dbReference type="SAM" id="MobiDB-lite"/>
    </source>
</evidence>
<dbReference type="Pfam" id="PF26449">
    <property type="entry name" value="DUF8128"/>
    <property type="match status" value="1"/>
</dbReference>
<organism evidence="3 4">
    <name type="scientific">Bailinhaonella thermotolerans</name>
    <dbReference type="NCBI Taxonomy" id="1070861"/>
    <lineage>
        <taxon>Bacteria</taxon>
        <taxon>Bacillati</taxon>
        <taxon>Actinomycetota</taxon>
        <taxon>Actinomycetes</taxon>
        <taxon>Streptosporangiales</taxon>
        <taxon>Streptosporangiaceae</taxon>
        <taxon>Bailinhaonella</taxon>
    </lineage>
</organism>
<dbReference type="InterPro" id="IPR058441">
    <property type="entry name" value="DUF8128"/>
</dbReference>
<comment type="caution">
    <text evidence="3">The sequence shown here is derived from an EMBL/GenBank/DDBJ whole genome shotgun (WGS) entry which is preliminary data.</text>
</comment>
<keyword evidence="4" id="KW-1185">Reference proteome</keyword>
<feature type="compositionally biased region" description="Low complexity" evidence="1">
    <location>
        <begin position="225"/>
        <end position="236"/>
    </location>
</feature>
<dbReference type="AlphaFoldDB" id="A0A3A4AWZ1"/>
<reference evidence="3 4" key="1">
    <citation type="submission" date="2018-09" db="EMBL/GenBank/DDBJ databases">
        <title>YIM 75507 draft genome.</title>
        <authorList>
            <person name="Tang S."/>
            <person name="Feng Y."/>
        </authorList>
    </citation>
    <scope>NUCLEOTIDE SEQUENCE [LARGE SCALE GENOMIC DNA]</scope>
    <source>
        <strain evidence="3 4">YIM 75507</strain>
    </source>
</reference>
<dbReference type="RefSeq" id="WP_119927211.1">
    <property type="nucleotide sequence ID" value="NZ_QZEY01000005.1"/>
</dbReference>
<dbReference type="PANTHER" id="PTHR30121">
    <property type="entry name" value="UNCHARACTERIZED PROTEIN YJGR-RELATED"/>
    <property type="match status" value="1"/>
</dbReference>
<feature type="region of interest" description="Disordered" evidence="1">
    <location>
        <begin position="225"/>
        <end position="249"/>
    </location>
</feature>
<dbReference type="SUPFAM" id="SSF52540">
    <property type="entry name" value="P-loop containing nucleoside triphosphate hydrolases"/>
    <property type="match status" value="1"/>
</dbReference>
<feature type="domain" description="DUF8128" evidence="2">
    <location>
        <begin position="91"/>
        <end position="345"/>
    </location>
</feature>
<sequence>MIPDWHQDPWGALKYALSWLDAHLPQVIAALAAAEGLRLLAVRLRHRRLARDARYIEILAPPTATLTQATALWSNLIGLLRPAWKRLLLGQPHLSLEYLFDSTGARICLWVPGVVPQHLVEQAVEAAWPSARTHTIEPVPPVPLEGYATGGSLVLARPEALPLRHRFDTDPLRALLGAATGMPPWQHAAIQILARPATGRRLSAARGLTALTWLARELLDLISPGHAPSSRSAHPAPADRAERLEETAQARAVHDKALQPRYEVAIRYAVAAETADDHEQDLVRRHAIRGRAHALASAFAVFAGHNRLERRRLRRAAAVLDARSLSRGQLMSVAELAALAHIPTDGAVPGLRRAGANSVPPSPQIAYGGAWAKPFGEADAGHARPVALRVADSFHHVHVLGPNGTGKSTLLAHMILSDVLAGRGTAVIDAKGDLITDLLGLIPEEVADRVVLIDPDDRHPRPALNVLQGDDRDMAADNLVGIFHQIYRDFWGPRTDDILRGCCLTLARADGTLADVPRLLTDRLYRHRLTSGLGDPLLRGFWSWYEHLTPEAQAHVTGPIMNKLRAFLLRPFVRDVLGSARSTFNVGDILDGGLLLVRLPKGVLGDESARLLGSLVLAQVWQAAAARARLGRHRAPAAVYVDECQNFLTLPHALSDMLAEARAYRVSLTLAHQHLAQLPRDLRQALSSDARNKIYFSLSPEDAGAVERHFAPHLTAHDLANLGAYQAAARLVVHAADAPPFTLRTQPLPQPDRQRADRIRAAASAAHGRTAHACAPRSDDPRLTPDPRLNPGLRLITTTEGEDR</sequence>